<organism evidence="2 3">
    <name type="scientific">Gigaspora rosea</name>
    <dbReference type="NCBI Taxonomy" id="44941"/>
    <lineage>
        <taxon>Eukaryota</taxon>
        <taxon>Fungi</taxon>
        <taxon>Fungi incertae sedis</taxon>
        <taxon>Mucoromycota</taxon>
        <taxon>Glomeromycotina</taxon>
        <taxon>Glomeromycetes</taxon>
        <taxon>Diversisporales</taxon>
        <taxon>Gigasporaceae</taxon>
        <taxon>Gigaspora</taxon>
    </lineage>
</organism>
<gene>
    <name evidence="2" type="ORF">C2G38_2137421</name>
</gene>
<proteinExistence type="predicted"/>
<keyword evidence="1" id="KW-1133">Transmembrane helix</keyword>
<evidence type="ECO:0000313" key="3">
    <source>
        <dbReference type="Proteomes" id="UP000266673"/>
    </source>
</evidence>
<name>A0A397W7I7_9GLOM</name>
<comment type="caution">
    <text evidence="2">The sequence shown here is derived from an EMBL/GenBank/DDBJ whole genome shotgun (WGS) entry which is preliminary data.</text>
</comment>
<dbReference type="Proteomes" id="UP000266673">
    <property type="component" value="Unassembled WGS sequence"/>
</dbReference>
<accession>A0A397W7I7</accession>
<dbReference type="EMBL" id="QKWP01000071">
    <property type="protein sequence ID" value="RIB28273.1"/>
    <property type="molecule type" value="Genomic_DNA"/>
</dbReference>
<sequence length="112" mass="12765">MTQEKTKAYVRTCLGVPLLVVSFLCPCLLIYMNYTADEIGSIPFTCPSDYPYKVAAIRTACIIRSANIICMWSFILLAVLWITVDLYWDEDEGDDEEAIKNIQEELSRDNKA</sequence>
<evidence type="ECO:0000313" key="2">
    <source>
        <dbReference type="EMBL" id="RIB28273.1"/>
    </source>
</evidence>
<evidence type="ECO:0000256" key="1">
    <source>
        <dbReference type="SAM" id="Phobius"/>
    </source>
</evidence>
<feature type="transmembrane region" description="Helical" evidence="1">
    <location>
        <begin position="54"/>
        <end position="82"/>
    </location>
</feature>
<protein>
    <submittedName>
        <fullName evidence="2">Uncharacterized protein</fullName>
    </submittedName>
</protein>
<dbReference type="AlphaFoldDB" id="A0A397W7I7"/>
<feature type="transmembrane region" description="Helical" evidence="1">
    <location>
        <begin position="12"/>
        <end position="34"/>
    </location>
</feature>
<keyword evidence="1" id="KW-0472">Membrane</keyword>
<reference evidence="2 3" key="1">
    <citation type="submission" date="2018-06" db="EMBL/GenBank/DDBJ databases">
        <title>Comparative genomics reveals the genomic features of Rhizophagus irregularis, R. cerebriforme, R. diaphanum and Gigaspora rosea, and their symbiotic lifestyle signature.</title>
        <authorList>
            <person name="Morin E."/>
            <person name="San Clemente H."/>
            <person name="Chen E.C.H."/>
            <person name="De La Providencia I."/>
            <person name="Hainaut M."/>
            <person name="Kuo A."/>
            <person name="Kohler A."/>
            <person name="Murat C."/>
            <person name="Tang N."/>
            <person name="Roy S."/>
            <person name="Loubradou J."/>
            <person name="Henrissat B."/>
            <person name="Grigoriev I.V."/>
            <person name="Corradi N."/>
            <person name="Roux C."/>
            <person name="Martin F.M."/>
        </authorList>
    </citation>
    <scope>NUCLEOTIDE SEQUENCE [LARGE SCALE GENOMIC DNA]</scope>
    <source>
        <strain evidence="2 3">DAOM 194757</strain>
    </source>
</reference>
<keyword evidence="1" id="KW-0812">Transmembrane</keyword>
<dbReference type="OrthoDB" id="2373685at2759"/>
<keyword evidence="3" id="KW-1185">Reference proteome</keyword>